<protein>
    <submittedName>
        <fullName evidence="2">Uncharacterized protein</fullName>
    </submittedName>
</protein>
<dbReference type="EMBL" id="MN739796">
    <property type="protein sequence ID" value="QHT26518.1"/>
    <property type="molecule type" value="Genomic_DNA"/>
</dbReference>
<dbReference type="AlphaFoldDB" id="A0A6C0EC98"/>
<name>A0A6C0EC98_9ZZZZ</name>
<keyword evidence="1" id="KW-0472">Membrane</keyword>
<reference evidence="2" key="1">
    <citation type="journal article" date="2020" name="Nature">
        <title>Giant virus diversity and host interactions through global metagenomics.</title>
        <authorList>
            <person name="Schulz F."/>
            <person name="Roux S."/>
            <person name="Paez-Espino D."/>
            <person name="Jungbluth S."/>
            <person name="Walsh D.A."/>
            <person name="Denef V.J."/>
            <person name="McMahon K.D."/>
            <person name="Konstantinidis K.T."/>
            <person name="Eloe-Fadrosh E.A."/>
            <person name="Kyrpides N.C."/>
            <person name="Woyke T."/>
        </authorList>
    </citation>
    <scope>NUCLEOTIDE SEQUENCE</scope>
    <source>
        <strain evidence="2">GVMAG-M-3300023179-27</strain>
    </source>
</reference>
<organism evidence="2">
    <name type="scientific">viral metagenome</name>
    <dbReference type="NCBI Taxonomy" id="1070528"/>
    <lineage>
        <taxon>unclassified sequences</taxon>
        <taxon>metagenomes</taxon>
        <taxon>organismal metagenomes</taxon>
    </lineage>
</organism>
<keyword evidence="1" id="KW-1133">Transmembrane helix</keyword>
<evidence type="ECO:0000256" key="1">
    <source>
        <dbReference type="SAM" id="Phobius"/>
    </source>
</evidence>
<proteinExistence type="predicted"/>
<accession>A0A6C0EC98</accession>
<evidence type="ECO:0000313" key="2">
    <source>
        <dbReference type="EMBL" id="QHT26518.1"/>
    </source>
</evidence>
<feature type="transmembrane region" description="Helical" evidence="1">
    <location>
        <begin position="47"/>
        <end position="72"/>
    </location>
</feature>
<keyword evidence="1" id="KW-0812">Transmembrane</keyword>
<feature type="transmembrane region" description="Helical" evidence="1">
    <location>
        <begin position="6"/>
        <end position="27"/>
    </location>
</feature>
<sequence>MSRVYNKFLFNGLFSSYEISIFLFIIWPKGQIVNKKMIKSRIAILQFFNIVLLFIKSRIAILQFFNIVLLFIKFGNSDFTIFQYCSSFYKIRE</sequence>